<evidence type="ECO:0000313" key="1">
    <source>
        <dbReference type="EMBL" id="MBG0567936.1"/>
    </source>
</evidence>
<accession>A0A931CIW1</accession>
<organism evidence="1 2">
    <name type="scientific">Actinoplanes aureus</name>
    <dbReference type="NCBI Taxonomy" id="2792083"/>
    <lineage>
        <taxon>Bacteria</taxon>
        <taxon>Bacillati</taxon>
        <taxon>Actinomycetota</taxon>
        <taxon>Actinomycetes</taxon>
        <taxon>Micromonosporales</taxon>
        <taxon>Micromonosporaceae</taxon>
        <taxon>Actinoplanes</taxon>
    </lineage>
</organism>
<dbReference type="AlphaFoldDB" id="A0A931CIW1"/>
<dbReference type="RefSeq" id="WP_196419707.1">
    <property type="nucleotide sequence ID" value="NZ_JADQTO010000032.1"/>
</dbReference>
<dbReference type="EMBL" id="JADQTO010000032">
    <property type="protein sequence ID" value="MBG0567936.1"/>
    <property type="molecule type" value="Genomic_DNA"/>
</dbReference>
<evidence type="ECO:0000313" key="2">
    <source>
        <dbReference type="Proteomes" id="UP000598146"/>
    </source>
</evidence>
<reference evidence="1" key="1">
    <citation type="submission" date="2020-11" db="EMBL/GenBank/DDBJ databases">
        <title>Isolation and identification of active actinomycetes.</title>
        <authorList>
            <person name="Sun X."/>
        </authorList>
    </citation>
    <scope>NUCLEOTIDE SEQUENCE</scope>
    <source>
        <strain evidence="1">NEAU-A11</strain>
    </source>
</reference>
<protein>
    <submittedName>
        <fullName evidence="1">Uncharacterized protein</fullName>
    </submittedName>
</protein>
<gene>
    <name evidence="1" type="ORF">I4J89_41505</name>
</gene>
<comment type="caution">
    <text evidence="1">The sequence shown here is derived from an EMBL/GenBank/DDBJ whole genome shotgun (WGS) entry which is preliminary data.</text>
</comment>
<proteinExistence type="predicted"/>
<dbReference type="Proteomes" id="UP000598146">
    <property type="component" value="Unassembled WGS sequence"/>
</dbReference>
<sequence>MKRLIVVAAVVLVVVLIGAAVLVTRRSSSAPAAGPALPAADEFAPGVCRDAADTILALARVTRQTDVAAVSDADRAELRTLQTRIWELRTEATGAVLDSMTDVVLNLGYLRVRLDTRSAEPQYLEQAEAARARLEKTCLASSAR</sequence>
<keyword evidence="2" id="KW-1185">Reference proteome</keyword>
<name>A0A931CIW1_9ACTN</name>